<dbReference type="PROSITE" id="PS01227">
    <property type="entry name" value="UPF0012"/>
    <property type="match status" value="1"/>
</dbReference>
<dbReference type="InterPro" id="IPR047999">
    <property type="entry name" value="De_GSH_amidase"/>
</dbReference>
<keyword evidence="4" id="KW-1185">Reference proteome</keyword>
<dbReference type="InterPro" id="IPR003010">
    <property type="entry name" value="C-N_Hydrolase"/>
</dbReference>
<dbReference type="AlphaFoldDB" id="A0A9X3ABD1"/>
<organism evidence="3 4">
    <name type="scientific">Dryocola boscaweniae</name>
    <dbReference type="NCBI Taxonomy" id="2925397"/>
    <lineage>
        <taxon>Bacteria</taxon>
        <taxon>Pseudomonadati</taxon>
        <taxon>Pseudomonadota</taxon>
        <taxon>Gammaproteobacteria</taxon>
        <taxon>Enterobacterales</taxon>
        <taxon>Enterobacteriaceae</taxon>
        <taxon>Dryocola</taxon>
    </lineage>
</organism>
<dbReference type="PANTHER" id="PTHR23088">
    <property type="entry name" value="NITRILASE-RELATED"/>
    <property type="match status" value="1"/>
</dbReference>
<dbReference type="InterPro" id="IPR036526">
    <property type="entry name" value="C-N_Hydrolase_sf"/>
</dbReference>
<comment type="caution">
    <text evidence="3">The sequence shown here is derived from an EMBL/GenBank/DDBJ whole genome shotgun (WGS) entry which is preliminary data.</text>
</comment>
<sequence>MKVAVGQFAVGNVWQDNARTCVGLMAQAASNGAKLLVLPEAVLARDDKDPDMSVNSAQEANGEYLHVLLEESRKNALTTVLTLHIRTTAGRAANTLLVLRAGAVISRYQKIHLYDAFSMQESRLVDAGNQLAPVIDVAGMKVGLLTCYDLRFPEMALSLALAGAEVLVLPAAWLRGPHKELHWSTLLAARALDTTCYVVASGECGNRNIGQSKVIDPLGVTIAGAAQAPALIYAELESERVSAVRAMLPVLKNRRFAAPRLF</sequence>
<protein>
    <submittedName>
        <fullName evidence="3">Deaminated glutathione amidase</fullName>
    </submittedName>
</protein>
<accession>A0A9X3ABD1</accession>
<dbReference type="EMBL" id="JALHAP010000068">
    <property type="protein sequence ID" value="MCT4700698.1"/>
    <property type="molecule type" value="Genomic_DNA"/>
</dbReference>
<proteinExistence type="inferred from homology"/>
<dbReference type="SUPFAM" id="SSF56317">
    <property type="entry name" value="Carbon-nitrogen hydrolase"/>
    <property type="match status" value="1"/>
</dbReference>
<reference evidence="3" key="1">
    <citation type="submission" date="2022-03" db="EMBL/GenBank/DDBJ databases">
        <title>Proposal of a novel genus Dryocolo and two novel species.</title>
        <authorList>
            <person name="Maddock D.W."/>
            <person name="Brady C.L."/>
            <person name="Denman S."/>
            <person name="Arnold D."/>
        </authorList>
    </citation>
    <scope>NUCLEOTIDE SEQUENCE</scope>
    <source>
        <strain evidence="3">H6W4</strain>
    </source>
</reference>
<dbReference type="Proteomes" id="UP001150641">
    <property type="component" value="Unassembled WGS sequence"/>
</dbReference>
<dbReference type="InterPro" id="IPR001110">
    <property type="entry name" value="UPF0012_CS"/>
</dbReference>
<dbReference type="CDD" id="cd07581">
    <property type="entry name" value="nitrilase_3"/>
    <property type="match status" value="1"/>
</dbReference>
<dbReference type="Pfam" id="PF00795">
    <property type="entry name" value="CN_hydrolase"/>
    <property type="match status" value="1"/>
</dbReference>
<dbReference type="PROSITE" id="PS50263">
    <property type="entry name" value="CN_HYDROLASE"/>
    <property type="match status" value="1"/>
</dbReference>
<evidence type="ECO:0000313" key="4">
    <source>
        <dbReference type="Proteomes" id="UP001150641"/>
    </source>
</evidence>
<dbReference type="Gene3D" id="3.60.110.10">
    <property type="entry name" value="Carbon-nitrogen hydrolase"/>
    <property type="match status" value="1"/>
</dbReference>
<dbReference type="NCBIfam" id="NF033621">
    <property type="entry name" value="de_GSH_amidase"/>
    <property type="match status" value="1"/>
</dbReference>
<name>A0A9X3ABD1_9ENTR</name>
<gene>
    <name evidence="3" type="ORF">MUA00_02550</name>
</gene>
<evidence type="ECO:0000256" key="1">
    <source>
        <dbReference type="ARBA" id="ARBA00010613"/>
    </source>
</evidence>
<dbReference type="PANTHER" id="PTHR23088:SF27">
    <property type="entry name" value="DEAMINATED GLUTATHIONE AMIDASE"/>
    <property type="match status" value="1"/>
</dbReference>
<feature type="domain" description="CN hydrolase" evidence="2">
    <location>
        <begin position="1"/>
        <end position="238"/>
    </location>
</feature>
<evidence type="ECO:0000313" key="3">
    <source>
        <dbReference type="EMBL" id="MCT4700698.1"/>
    </source>
</evidence>
<dbReference type="RefSeq" id="WP_271121589.1">
    <property type="nucleotide sequence ID" value="NZ_JALHAN010000055.1"/>
</dbReference>
<comment type="similarity">
    <text evidence="1">Belongs to the carbon-nitrogen hydrolase superfamily. NIT1/NIT2 family.</text>
</comment>
<evidence type="ECO:0000259" key="2">
    <source>
        <dbReference type="PROSITE" id="PS50263"/>
    </source>
</evidence>